<gene>
    <name evidence="1" type="ORF">SAMN05421773_101125</name>
</gene>
<dbReference type="InterPro" id="IPR005560">
    <property type="entry name" value="Csp_YhjQ"/>
</dbReference>
<evidence type="ECO:0008006" key="3">
    <source>
        <dbReference type="Google" id="ProtNLM"/>
    </source>
</evidence>
<reference evidence="1 2" key="1">
    <citation type="submission" date="2016-10" db="EMBL/GenBank/DDBJ databases">
        <authorList>
            <person name="de Groot N.N."/>
        </authorList>
    </citation>
    <scope>NUCLEOTIDE SEQUENCE [LARGE SCALE GENOMIC DNA]</scope>
    <source>
        <strain evidence="1 2">CGMCC 4.5739</strain>
    </source>
</reference>
<dbReference type="PANTHER" id="PTHR37310:SF1">
    <property type="entry name" value="CYTOPLASMIC PROTEIN"/>
    <property type="match status" value="1"/>
</dbReference>
<evidence type="ECO:0000313" key="2">
    <source>
        <dbReference type="Proteomes" id="UP000199207"/>
    </source>
</evidence>
<dbReference type="EMBL" id="FOLM01000001">
    <property type="protein sequence ID" value="SFB82018.1"/>
    <property type="molecule type" value="Genomic_DNA"/>
</dbReference>
<dbReference type="InterPro" id="IPR044543">
    <property type="entry name" value="YHJQ-like"/>
</dbReference>
<dbReference type="PANTHER" id="PTHR37310">
    <property type="entry name" value="CYTOPLASMIC PROTEIN-RELATED"/>
    <property type="match status" value="1"/>
</dbReference>
<keyword evidence="2" id="KW-1185">Reference proteome</keyword>
<dbReference type="AlphaFoldDB" id="A0A1I1E9M3"/>
<dbReference type="Pfam" id="PF03860">
    <property type="entry name" value="Csp"/>
    <property type="match status" value="1"/>
</dbReference>
<dbReference type="Gene3D" id="1.20.1270.360">
    <property type="match status" value="1"/>
</dbReference>
<organism evidence="1 2">
    <name type="scientific">Streptomyces aidingensis</name>
    <dbReference type="NCBI Taxonomy" id="910347"/>
    <lineage>
        <taxon>Bacteria</taxon>
        <taxon>Bacillati</taxon>
        <taxon>Actinomycetota</taxon>
        <taxon>Actinomycetes</taxon>
        <taxon>Kitasatosporales</taxon>
        <taxon>Streptomycetaceae</taxon>
        <taxon>Streptomyces</taxon>
    </lineage>
</organism>
<dbReference type="Proteomes" id="UP000199207">
    <property type="component" value="Unassembled WGS sequence"/>
</dbReference>
<protein>
    <recommendedName>
        <fullName evidence="3">Four-helix bundle copper-binding protein</fullName>
    </recommendedName>
</protein>
<dbReference type="CDD" id="cd08026">
    <property type="entry name" value="DUF326"/>
    <property type="match status" value="1"/>
</dbReference>
<sequence>MTAPVKDMLDTYPLDLGRVDREALARCIAECFACSQACTACADACLSEPAVAELTKCIRTNLDCADICDTTGRVLSRHTGYDANISRAQIEACAQACATCADECRTHADQHAHCRVCAQACRRCEEACRELLTSLG</sequence>
<evidence type="ECO:0000313" key="1">
    <source>
        <dbReference type="EMBL" id="SFB82018.1"/>
    </source>
</evidence>
<accession>A0A1I1E9M3</accession>
<name>A0A1I1E9M3_9ACTN</name>
<proteinExistence type="predicted"/>
<dbReference type="RefSeq" id="WP_093836598.1">
    <property type="nucleotide sequence ID" value="NZ_FOLM01000001.1"/>
</dbReference>
<dbReference type="STRING" id="910347.SAMN05421773_101125"/>
<dbReference type="OrthoDB" id="5396211at2"/>